<dbReference type="PANTHER" id="PTHR44051:SF19">
    <property type="entry name" value="DISULFIDE-BOND OXIDOREDUCTASE YFCG"/>
    <property type="match status" value="1"/>
</dbReference>
<dbReference type="InterPro" id="IPR036282">
    <property type="entry name" value="Glutathione-S-Trfase_C_sf"/>
</dbReference>
<evidence type="ECO:0000313" key="7">
    <source>
        <dbReference type="Proteomes" id="UP000237655"/>
    </source>
</evidence>
<name>A0A2S0MKX4_9RHOB</name>
<dbReference type="KEGG" id="thas:C6Y53_01520"/>
<dbReference type="AlphaFoldDB" id="A0A2S0MKX4"/>
<keyword evidence="2 6" id="KW-0808">Transferase</keyword>
<evidence type="ECO:0000256" key="2">
    <source>
        <dbReference type="ARBA" id="ARBA00022679"/>
    </source>
</evidence>
<evidence type="ECO:0000259" key="4">
    <source>
        <dbReference type="PROSITE" id="PS50404"/>
    </source>
</evidence>
<dbReference type="InterPro" id="IPR010987">
    <property type="entry name" value="Glutathione-S-Trfase_C-like"/>
</dbReference>
<dbReference type="GO" id="GO:0016740">
    <property type="term" value="F:transferase activity"/>
    <property type="evidence" value="ECO:0007669"/>
    <property type="project" value="UniProtKB-KW"/>
</dbReference>
<evidence type="ECO:0000256" key="3">
    <source>
        <dbReference type="RuleBase" id="RU003494"/>
    </source>
</evidence>
<comment type="similarity">
    <text evidence="1 3">Belongs to the GST superfamily.</text>
</comment>
<feature type="domain" description="GST C-terminal" evidence="5">
    <location>
        <begin position="90"/>
        <end position="219"/>
    </location>
</feature>
<dbReference type="SUPFAM" id="SSF52833">
    <property type="entry name" value="Thioredoxin-like"/>
    <property type="match status" value="1"/>
</dbReference>
<dbReference type="SFLD" id="SFLDG00358">
    <property type="entry name" value="Main_(cytGST)"/>
    <property type="match status" value="1"/>
</dbReference>
<gene>
    <name evidence="6" type="ORF">C6Y53_01520</name>
</gene>
<dbReference type="InterPro" id="IPR036249">
    <property type="entry name" value="Thioredoxin-like_sf"/>
</dbReference>
<dbReference type="PROSITE" id="PS50405">
    <property type="entry name" value="GST_CTER"/>
    <property type="match status" value="1"/>
</dbReference>
<organism evidence="6 7">
    <name type="scientific">Pukyongiella litopenaei</name>
    <dbReference type="NCBI Taxonomy" id="2605946"/>
    <lineage>
        <taxon>Bacteria</taxon>
        <taxon>Pseudomonadati</taxon>
        <taxon>Pseudomonadota</taxon>
        <taxon>Alphaproteobacteria</taxon>
        <taxon>Rhodobacterales</taxon>
        <taxon>Paracoccaceae</taxon>
        <taxon>Pukyongiella</taxon>
    </lineage>
</organism>
<dbReference type="Gene3D" id="1.20.1050.10">
    <property type="match status" value="1"/>
</dbReference>
<dbReference type="SUPFAM" id="SSF47616">
    <property type="entry name" value="GST C-terminal domain-like"/>
    <property type="match status" value="1"/>
</dbReference>
<dbReference type="Pfam" id="PF02798">
    <property type="entry name" value="GST_N"/>
    <property type="match status" value="1"/>
</dbReference>
<dbReference type="SFLD" id="SFLDG01150">
    <property type="entry name" value="Main.1:_Beta-like"/>
    <property type="match status" value="1"/>
</dbReference>
<protein>
    <submittedName>
        <fullName evidence="6">Glutathione S-transferase family protein</fullName>
    </submittedName>
</protein>
<proteinExistence type="inferred from homology"/>
<dbReference type="InterPro" id="IPR004045">
    <property type="entry name" value="Glutathione_S-Trfase_N"/>
</dbReference>
<sequence>MAGGITVYGRATSSNVQAVMWGLAELGLTAERLDYGHVHGGLDTPEFRALNPHGLVPVLCDGDLTVWESCAILRYLAARYGDGGAVWPADPVACAQVDMWAEWAKLSLATAFTGPIFWARVRTAAKGRDEAALLAAVAAFEGELARLDAALTGRDFVAGPAFSLADIVAGHIMYRYYDIDIPRQRLENVARWYDRISARPGFRDHVMVDYAILAHPDAR</sequence>
<dbReference type="RefSeq" id="WP_106470827.1">
    <property type="nucleotide sequence ID" value="NZ_CP027665.1"/>
</dbReference>
<dbReference type="FunFam" id="3.40.30.10:FF:000039">
    <property type="entry name" value="Glutathione S-transferase domain"/>
    <property type="match status" value="1"/>
</dbReference>
<dbReference type="InterPro" id="IPR004046">
    <property type="entry name" value="GST_C"/>
</dbReference>
<evidence type="ECO:0000313" key="6">
    <source>
        <dbReference type="EMBL" id="AVO36512.1"/>
    </source>
</evidence>
<dbReference type="EMBL" id="CP027665">
    <property type="protein sequence ID" value="AVO36512.1"/>
    <property type="molecule type" value="Genomic_DNA"/>
</dbReference>
<dbReference type="SFLD" id="SFLDS00019">
    <property type="entry name" value="Glutathione_Transferase_(cytos"/>
    <property type="match status" value="1"/>
</dbReference>
<dbReference type="CDD" id="cd03047">
    <property type="entry name" value="GST_N_2"/>
    <property type="match status" value="1"/>
</dbReference>
<dbReference type="InterPro" id="IPR040079">
    <property type="entry name" value="Glutathione_S-Trfase"/>
</dbReference>
<feature type="domain" description="GST N-terminal" evidence="4">
    <location>
        <begin position="3"/>
        <end position="84"/>
    </location>
</feature>
<dbReference type="Gene3D" id="3.40.30.10">
    <property type="entry name" value="Glutaredoxin"/>
    <property type="match status" value="1"/>
</dbReference>
<dbReference type="Pfam" id="PF00043">
    <property type="entry name" value="GST_C"/>
    <property type="match status" value="1"/>
</dbReference>
<dbReference type="Proteomes" id="UP000237655">
    <property type="component" value="Chromosome"/>
</dbReference>
<keyword evidence="7" id="KW-1185">Reference proteome</keyword>
<evidence type="ECO:0000256" key="1">
    <source>
        <dbReference type="ARBA" id="ARBA00007409"/>
    </source>
</evidence>
<accession>A0A2S0MKX4</accession>
<reference evidence="7" key="1">
    <citation type="submission" date="2018-03" db="EMBL/GenBank/DDBJ databases">
        <title>Genomic analysis of the strain SH-1 isolated from shrimp intestine.</title>
        <authorList>
            <person name="Kim Y.-S."/>
            <person name="Kim S.-E."/>
            <person name="Kim K.-H."/>
        </authorList>
    </citation>
    <scope>NUCLEOTIDE SEQUENCE [LARGE SCALE GENOMIC DNA]</scope>
    <source>
        <strain evidence="7">SH-1</strain>
    </source>
</reference>
<dbReference type="PROSITE" id="PS50404">
    <property type="entry name" value="GST_NTER"/>
    <property type="match status" value="1"/>
</dbReference>
<evidence type="ECO:0000259" key="5">
    <source>
        <dbReference type="PROSITE" id="PS50405"/>
    </source>
</evidence>
<dbReference type="PANTHER" id="PTHR44051">
    <property type="entry name" value="GLUTATHIONE S-TRANSFERASE-RELATED"/>
    <property type="match status" value="1"/>
</dbReference>